<comment type="caution">
    <text evidence="2">The sequence shown here is derived from an EMBL/GenBank/DDBJ whole genome shotgun (WGS) entry which is preliminary data.</text>
</comment>
<dbReference type="AlphaFoldDB" id="A0AAN8S9C3"/>
<gene>
    <name evidence="2" type="ORF">RUM43_003163</name>
</gene>
<sequence length="96" mass="10705">MGTRTGTRFGNKKIKTFKCEEIKCVKLMMREKEAVMSEVDATTGSTSKEHEAKRGGGEGSCTSNDSSNSRKKSVEEEKAKTRSCYCPISSHLTWIY</sequence>
<feature type="region of interest" description="Disordered" evidence="1">
    <location>
        <begin position="36"/>
        <end position="82"/>
    </location>
</feature>
<name>A0AAN8S9C3_POLSC</name>
<feature type="compositionally biased region" description="Basic and acidic residues" evidence="1">
    <location>
        <begin position="47"/>
        <end position="56"/>
    </location>
</feature>
<evidence type="ECO:0000313" key="2">
    <source>
        <dbReference type="EMBL" id="KAK6629346.1"/>
    </source>
</evidence>
<dbReference type="Proteomes" id="UP001372834">
    <property type="component" value="Unassembled WGS sequence"/>
</dbReference>
<evidence type="ECO:0000313" key="3">
    <source>
        <dbReference type="Proteomes" id="UP001372834"/>
    </source>
</evidence>
<organism evidence="2 3">
    <name type="scientific">Polyplax serrata</name>
    <name type="common">Common mouse louse</name>
    <dbReference type="NCBI Taxonomy" id="468196"/>
    <lineage>
        <taxon>Eukaryota</taxon>
        <taxon>Metazoa</taxon>
        <taxon>Ecdysozoa</taxon>
        <taxon>Arthropoda</taxon>
        <taxon>Hexapoda</taxon>
        <taxon>Insecta</taxon>
        <taxon>Pterygota</taxon>
        <taxon>Neoptera</taxon>
        <taxon>Paraneoptera</taxon>
        <taxon>Psocodea</taxon>
        <taxon>Troctomorpha</taxon>
        <taxon>Phthiraptera</taxon>
        <taxon>Anoplura</taxon>
        <taxon>Polyplacidae</taxon>
        <taxon>Polyplax</taxon>
    </lineage>
</organism>
<dbReference type="EMBL" id="JAWJWE010000036">
    <property type="protein sequence ID" value="KAK6629346.1"/>
    <property type="molecule type" value="Genomic_DNA"/>
</dbReference>
<accession>A0AAN8S9C3</accession>
<protein>
    <submittedName>
        <fullName evidence="2">Uncharacterized protein</fullName>
    </submittedName>
</protein>
<proteinExistence type="predicted"/>
<evidence type="ECO:0000256" key="1">
    <source>
        <dbReference type="SAM" id="MobiDB-lite"/>
    </source>
</evidence>
<reference evidence="2 3" key="1">
    <citation type="submission" date="2023-10" db="EMBL/GenBank/DDBJ databases">
        <title>Genomes of two closely related lineages of the louse Polyplax serrata with different host specificities.</title>
        <authorList>
            <person name="Martinu J."/>
            <person name="Tarabai H."/>
            <person name="Stefka J."/>
            <person name="Hypsa V."/>
        </authorList>
    </citation>
    <scope>NUCLEOTIDE SEQUENCE [LARGE SCALE GENOMIC DNA]</scope>
    <source>
        <strain evidence="2">HR10_N</strain>
    </source>
</reference>